<gene>
    <name evidence="1" type="ORF">ACFPXP_09250</name>
</gene>
<comment type="caution">
    <text evidence="1">The sequence shown here is derived from an EMBL/GenBank/DDBJ whole genome shotgun (WGS) entry which is preliminary data.</text>
</comment>
<proteinExistence type="predicted"/>
<protein>
    <submittedName>
        <fullName evidence="1">Uncharacterized protein</fullName>
    </submittedName>
</protein>
<dbReference type="RefSeq" id="WP_379893923.1">
    <property type="nucleotide sequence ID" value="NZ_CBCSCT010000090.1"/>
</dbReference>
<name>A0ABW1INE5_9BACL</name>
<sequence>MNLEAVYLHVIPGQENDFEQAFHEVSVYGSSLKGSMSCSDV</sequence>
<reference evidence="2" key="1">
    <citation type="journal article" date="2019" name="Int. J. Syst. Evol. Microbiol.">
        <title>The Global Catalogue of Microorganisms (GCM) 10K type strain sequencing project: providing services to taxonomists for standard genome sequencing and annotation.</title>
        <authorList>
            <consortium name="The Broad Institute Genomics Platform"/>
            <consortium name="The Broad Institute Genome Sequencing Center for Infectious Disease"/>
            <person name="Wu L."/>
            <person name="Ma J."/>
        </authorList>
    </citation>
    <scope>NUCLEOTIDE SEQUENCE [LARGE SCALE GENOMIC DNA]</scope>
    <source>
        <strain evidence="2">CCM 8749</strain>
    </source>
</reference>
<dbReference type="Proteomes" id="UP001596250">
    <property type="component" value="Unassembled WGS sequence"/>
</dbReference>
<evidence type="ECO:0000313" key="2">
    <source>
        <dbReference type="Proteomes" id="UP001596250"/>
    </source>
</evidence>
<evidence type="ECO:0000313" key="1">
    <source>
        <dbReference type="EMBL" id="MFC5986602.1"/>
    </source>
</evidence>
<organism evidence="1 2">
    <name type="scientific">Marinicrinis lubricantis</name>
    <dbReference type="NCBI Taxonomy" id="2086470"/>
    <lineage>
        <taxon>Bacteria</taxon>
        <taxon>Bacillati</taxon>
        <taxon>Bacillota</taxon>
        <taxon>Bacilli</taxon>
        <taxon>Bacillales</taxon>
        <taxon>Paenibacillaceae</taxon>
    </lineage>
</organism>
<accession>A0ABW1INE5</accession>
<keyword evidence="2" id="KW-1185">Reference proteome</keyword>
<dbReference type="EMBL" id="JBHSQV010000121">
    <property type="protein sequence ID" value="MFC5986602.1"/>
    <property type="molecule type" value="Genomic_DNA"/>
</dbReference>